<dbReference type="GO" id="GO:0043024">
    <property type="term" value="F:ribosomal small subunit binding"/>
    <property type="evidence" value="ECO:0007669"/>
    <property type="project" value="TreeGrafter"/>
</dbReference>
<keyword evidence="1 2" id="KW-0690">Ribosome biogenesis</keyword>
<evidence type="ECO:0000256" key="2">
    <source>
        <dbReference type="HAMAP-Rule" id="MF_00003"/>
    </source>
</evidence>
<reference evidence="3 4" key="1">
    <citation type="submission" date="2018-09" db="EMBL/GenBank/DDBJ databases">
        <authorList>
            <consortium name="Pathogen Informatics"/>
        </authorList>
    </citation>
    <scope>NUCLEOTIDE SEQUENCE [LARGE SCALE GENOMIC DNA]</scope>
    <source>
        <strain evidence="3 4">OH-22767</strain>
    </source>
</reference>
<comment type="function">
    <text evidence="2">One of several proteins that assist in the late maturation steps of the functional core of the 30S ribosomal subunit. Associates with free 30S ribosomal subunits (but not with 30S subunits that are part of 70S ribosomes or polysomes). Required for efficient processing of 16S rRNA. May interact with the 5'-terminal helix region of 16S rRNA.</text>
</comment>
<dbReference type="InterPro" id="IPR000238">
    <property type="entry name" value="RbfA"/>
</dbReference>
<organism evidence="3 4">
    <name type="scientific">Candidatus Ornithobacterium hominis</name>
    <dbReference type="NCBI Taxonomy" id="2497989"/>
    <lineage>
        <taxon>Bacteria</taxon>
        <taxon>Pseudomonadati</taxon>
        <taxon>Bacteroidota</taxon>
        <taxon>Flavobacteriia</taxon>
        <taxon>Flavobacteriales</taxon>
        <taxon>Weeksellaceae</taxon>
        <taxon>Ornithobacterium</taxon>
    </lineage>
</organism>
<dbReference type="RefSeq" id="WP_119059038.1">
    <property type="nucleotide sequence ID" value="NZ_UNSC01000002.1"/>
</dbReference>
<comment type="subunit">
    <text evidence="2">Monomer. Binds 30S ribosomal subunits, but not 50S ribosomal subunits or 70S ribosomes.</text>
</comment>
<evidence type="ECO:0000256" key="1">
    <source>
        <dbReference type="ARBA" id="ARBA00022517"/>
    </source>
</evidence>
<keyword evidence="2" id="KW-0963">Cytoplasm</keyword>
<proteinExistence type="inferred from homology"/>
<gene>
    <name evidence="2 3" type="primary">rbfA</name>
    <name evidence="3" type="ORF">SAMEA104719789_00577</name>
</gene>
<dbReference type="PANTHER" id="PTHR33515">
    <property type="entry name" value="RIBOSOME-BINDING FACTOR A, CHLOROPLASTIC-RELATED"/>
    <property type="match status" value="1"/>
</dbReference>
<dbReference type="GO" id="GO:0005829">
    <property type="term" value="C:cytosol"/>
    <property type="evidence" value="ECO:0007669"/>
    <property type="project" value="TreeGrafter"/>
</dbReference>
<dbReference type="Pfam" id="PF02033">
    <property type="entry name" value="RBFA"/>
    <property type="match status" value="1"/>
</dbReference>
<evidence type="ECO:0000313" key="3">
    <source>
        <dbReference type="EMBL" id="SZD71529.1"/>
    </source>
</evidence>
<dbReference type="NCBIfam" id="TIGR00082">
    <property type="entry name" value="rbfA"/>
    <property type="match status" value="1"/>
</dbReference>
<dbReference type="PANTHER" id="PTHR33515:SF1">
    <property type="entry name" value="RIBOSOME-BINDING FACTOR A, CHLOROPLASTIC-RELATED"/>
    <property type="match status" value="1"/>
</dbReference>
<dbReference type="Gene3D" id="3.30.300.20">
    <property type="match status" value="1"/>
</dbReference>
<dbReference type="OrthoDB" id="9811910at2"/>
<dbReference type="InterPro" id="IPR023799">
    <property type="entry name" value="RbfA_dom_sf"/>
</dbReference>
<dbReference type="GO" id="GO:0030490">
    <property type="term" value="P:maturation of SSU-rRNA"/>
    <property type="evidence" value="ECO:0007669"/>
    <property type="project" value="UniProtKB-UniRule"/>
</dbReference>
<dbReference type="InterPro" id="IPR015946">
    <property type="entry name" value="KH_dom-like_a/b"/>
</dbReference>
<dbReference type="SUPFAM" id="SSF89919">
    <property type="entry name" value="Ribosome-binding factor A, RbfA"/>
    <property type="match status" value="1"/>
</dbReference>
<sequence>MDSKRLQRVNQLLQEELADIFRIEANKIKQGLLISVTEVRTVQDLSIAKIFISVFPTQYRNSMMNAIHENVPYYRKKLGERIGKQMRIVPELHFFTDDSLDRVDTIERELKGQGNNPEL</sequence>
<dbReference type="AlphaFoldDB" id="A0A383TWJ5"/>
<dbReference type="Proteomes" id="UP000262142">
    <property type="component" value="Unassembled WGS sequence"/>
</dbReference>
<dbReference type="EMBL" id="UNSC01000002">
    <property type="protein sequence ID" value="SZD71529.1"/>
    <property type="molecule type" value="Genomic_DNA"/>
</dbReference>
<comment type="similarity">
    <text evidence="2">Belongs to the RbfA family.</text>
</comment>
<name>A0A383TWJ5_9FLAO</name>
<comment type="subcellular location">
    <subcellularLocation>
        <location evidence="2">Cytoplasm</location>
    </subcellularLocation>
</comment>
<keyword evidence="4" id="KW-1185">Reference proteome</keyword>
<protein>
    <recommendedName>
        <fullName evidence="2">Ribosome-binding factor A</fullName>
    </recommendedName>
</protein>
<evidence type="ECO:0000313" key="4">
    <source>
        <dbReference type="Proteomes" id="UP000262142"/>
    </source>
</evidence>
<accession>A0A383TWJ5</accession>
<dbReference type="HAMAP" id="MF_00003">
    <property type="entry name" value="RbfA"/>
    <property type="match status" value="1"/>
</dbReference>